<accession>A0ABR0N782</accession>
<reference evidence="2 3" key="1">
    <citation type="submission" date="2023-03" db="EMBL/GenBank/DDBJ databases">
        <title>WGS of Gossypium arboreum.</title>
        <authorList>
            <person name="Yu D."/>
        </authorList>
    </citation>
    <scope>NUCLEOTIDE SEQUENCE [LARGE SCALE GENOMIC DNA]</scope>
    <source>
        <tissue evidence="2">Leaf</tissue>
    </source>
</reference>
<keyword evidence="3" id="KW-1185">Reference proteome</keyword>
<evidence type="ECO:0000256" key="1">
    <source>
        <dbReference type="SAM" id="MobiDB-lite"/>
    </source>
</evidence>
<feature type="compositionally biased region" description="Basic and acidic residues" evidence="1">
    <location>
        <begin position="1"/>
        <end position="15"/>
    </location>
</feature>
<name>A0ABR0N782_GOSAR</name>
<evidence type="ECO:0000313" key="3">
    <source>
        <dbReference type="Proteomes" id="UP001358586"/>
    </source>
</evidence>
<organism evidence="2 3">
    <name type="scientific">Gossypium arboreum</name>
    <name type="common">Tree cotton</name>
    <name type="synonym">Gossypium nanking</name>
    <dbReference type="NCBI Taxonomy" id="29729"/>
    <lineage>
        <taxon>Eukaryota</taxon>
        <taxon>Viridiplantae</taxon>
        <taxon>Streptophyta</taxon>
        <taxon>Embryophyta</taxon>
        <taxon>Tracheophyta</taxon>
        <taxon>Spermatophyta</taxon>
        <taxon>Magnoliopsida</taxon>
        <taxon>eudicotyledons</taxon>
        <taxon>Gunneridae</taxon>
        <taxon>Pentapetalae</taxon>
        <taxon>rosids</taxon>
        <taxon>malvids</taxon>
        <taxon>Malvales</taxon>
        <taxon>Malvaceae</taxon>
        <taxon>Malvoideae</taxon>
        <taxon>Gossypium</taxon>
    </lineage>
</organism>
<protein>
    <submittedName>
        <fullName evidence="2">Uncharacterized protein</fullName>
    </submittedName>
</protein>
<dbReference type="EMBL" id="JARKNE010000011">
    <property type="protein sequence ID" value="KAK5786394.1"/>
    <property type="molecule type" value="Genomic_DNA"/>
</dbReference>
<proteinExistence type="predicted"/>
<comment type="caution">
    <text evidence="2">The sequence shown here is derived from an EMBL/GenBank/DDBJ whole genome shotgun (WGS) entry which is preliminary data.</text>
</comment>
<evidence type="ECO:0000313" key="2">
    <source>
        <dbReference type="EMBL" id="KAK5786394.1"/>
    </source>
</evidence>
<dbReference type="Proteomes" id="UP001358586">
    <property type="component" value="Chromosome 11"/>
</dbReference>
<gene>
    <name evidence="2" type="ORF">PVK06_041030</name>
</gene>
<sequence length="69" mass="7702">MLEKDRDRANNHAVEDGPAASDRSTDFFNEQFLSFADWSTKTAESAVDGSENAFRKLALPDYSVAMVEE</sequence>
<feature type="region of interest" description="Disordered" evidence="1">
    <location>
        <begin position="1"/>
        <end position="23"/>
    </location>
</feature>